<keyword evidence="1" id="KW-1133">Transmembrane helix</keyword>
<gene>
    <name evidence="2" type="ORF">HXN55_10055</name>
</gene>
<feature type="transmembrane region" description="Helical" evidence="1">
    <location>
        <begin position="48"/>
        <end position="72"/>
    </location>
</feature>
<evidence type="ECO:0008006" key="4">
    <source>
        <dbReference type="Google" id="ProtNLM"/>
    </source>
</evidence>
<evidence type="ECO:0000313" key="2">
    <source>
        <dbReference type="EMBL" id="MBF1447706.1"/>
    </source>
</evidence>
<keyword evidence="1" id="KW-0812">Transmembrane</keyword>
<dbReference type="RefSeq" id="WP_278491066.1">
    <property type="nucleotide sequence ID" value="NZ_JABZTM010000133.1"/>
</dbReference>
<protein>
    <recommendedName>
        <fullName evidence="4">Transmembrane protein</fullName>
    </recommendedName>
</protein>
<organism evidence="2 3">
    <name type="scientific">Prevotella nigrescens</name>
    <dbReference type="NCBI Taxonomy" id="28133"/>
    <lineage>
        <taxon>Bacteria</taxon>
        <taxon>Pseudomonadati</taxon>
        <taxon>Bacteroidota</taxon>
        <taxon>Bacteroidia</taxon>
        <taxon>Bacteroidales</taxon>
        <taxon>Prevotellaceae</taxon>
        <taxon>Prevotella</taxon>
    </lineage>
</organism>
<keyword evidence="1" id="KW-0472">Membrane</keyword>
<proteinExistence type="predicted"/>
<dbReference type="Proteomes" id="UP000787419">
    <property type="component" value="Unassembled WGS sequence"/>
</dbReference>
<sequence length="275" mass="31238">MVKPNYLFLSRWADKLTLMLMGTGCLVVAGYAYVFYKSNGYNAVFSACYAITTFILMAVFAFLCSAVVGIVMNRLGSSKDIVPLSCDEEMVSGDDTSKLLEAPVSFTNIGHTAITEKELAERRKAKITEVFHSLIEHSVAIHLHSTEDAENLYRNILMVIEGVHVEHNYLPVRVKDLSREDIYHLGFCIKYYLLQRNEFGATFIYKVFGEEFKQTGLRDDVEYNVICRKLSSNEASRHYISLPPSYMRKGKRGKAMASDEDIENDLQEIKQHLSV</sequence>
<name>A0A9D5WY42_9BACT</name>
<comment type="caution">
    <text evidence="2">The sequence shown here is derived from an EMBL/GenBank/DDBJ whole genome shotgun (WGS) entry which is preliminary data.</text>
</comment>
<evidence type="ECO:0000256" key="1">
    <source>
        <dbReference type="SAM" id="Phobius"/>
    </source>
</evidence>
<reference evidence="2" key="1">
    <citation type="submission" date="2020-04" db="EMBL/GenBank/DDBJ databases">
        <title>Deep metagenomics examines the oral microbiome during advanced dental caries in children, revealing novel taxa and co-occurrences with host molecules.</title>
        <authorList>
            <person name="Baker J.L."/>
            <person name="Morton J.T."/>
            <person name="Dinis M."/>
            <person name="Alvarez R."/>
            <person name="Tran N.C."/>
            <person name="Knight R."/>
            <person name="Edlund A."/>
        </authorList>
    </citation>
    <scope>NUCLEOTIDE SEQUENCE</scope>
    <source>
        <strain evidence="2">JCVI_32_bin.50</strain>
    </source>
</reference>
<accession>A0A9D5WY42</accession>
<feature type="transmembrane region" description="Helical" evidence="1">
    <location>
        <begin position="16"/>
        <end position="36"/>
    </location>
</feature>
<evidence type="ECO:0000313" key="3">
    <source>
        <dbReference type="Proteomes" id="UP000787419"/>
    </source>
</evidence>
<dbReference type="AlphaFoldDB" id="A0A9D5WY42"/>
<dbReference type="EMBL" id="JABZTM010000133">
    <property type="protein sequence ID" value="MBF1447706.1"/>
    <property type="molecule type" value="Genomic_DNA"/>
</dbReference>